<evidence type="ECO:0000259" key="3">
    <source>
        <dbReference type="PROSITE" id="PS51186"/>
    </source>
</evidence>
<dbReference type="InterPro" id="IPR000182">
    <property type="entry name" value="GNAT_dom"/>
</dbReference>
<evidence type="ECO:0000313" key="5">
    <source>
        <dbReference type="Proteomes" id="UP001151002"/>
    </source>
</evidence>
<evidence type="ECO:0000256" key="2">
    <source>
        <dbReference type="ARBA" id="ARBA00023315"/>
    </source>
</evidence>
<keyword evidence="1" id="KW-0808">Transferase</keyword>
<name>A0ABT4B684_9ACTN</name>
<reference evidence="4" key="1">
    <citation type="submission" date="2022-11" db="EMBL/GenBank/DDBJ databases">
        <authorList>
            <person name="Somphong A."/>
            <person name="Phongsopitanun W."/>
        </authorList>
    </citation>
    <scope>NUCLEOTIDE SEQUENCE</scope>
    <source>
        <strain evidence="4">Pm04-4</strain>
    </source>
</reference>
<protein>
    <submittedName>
        <fullName evidence="4">GNAT family N-acetyltransferase</fullName>
    </submittedName>
</protein>
<dbReference type="RefSeq" id="WP_267566390.1">
    <property type="nucleotide sequence ID" value="NZ_JAPNTZ010000010.1"/>
</dbReference>
<dbReference type="Pfam" id="PF00583">
    <property type="entry name" value="Acetyltransf_1"/>
    <property type="match status" value="1"/>
</dbReference>
<accession>A0ABT4B684</accession>
<dbReference type="SUPFAM" id="SSF55729">
    <property type="entry name" value="Acyl-CoA N-acyltransferases (Nat)"/>
    <property type="match status" value="1"/>
</dbReference>
<evidence type="ECO:0000256" key="1">
    <source>
        <dbReference type="ARBA" id="ARBA00022679"/>
    </source>
</evidence>
<sequence length="188" mass="20450">MRAYEPGDERSWLRCRVLGFLDTAYFDDVWTAKPSASGPDLVAVDGDGTVAGILTTSVRPGAATVDTVVVHPDFRRQGIGRALLDAVVAPLRAGGVAELDAWTRDDVGTLGWYRGMGFAEDSHYLHVYANRYADGAEPERAELSARPGLKLMAGFLHGTMADEAWARANFRRVHVCRRFVLPLTSGDG</sequence>
<evidence type="ECO:0000313" key="4">
    <source>
        <dbReference type="EMBL" id="MCY1142004.1"/>
    </source>
</evidence>
<dbReference type="EMBL" id="JAPNTZ010000010">
    <property type="protein sequence ID" value="MCY1142004.1"/>
    <property type="molecule type" value="Genomic_DNA"/>
</dbReference>
<feature type="domain" description="N-acetyltransferase" evidence="3">
    <location>
        <begin position="1"/>
        <end position="134"/>
    </location>
</feature>
<proteinExistence type="predicted"/>
<dbReference type="Proteomes" id="UP001151002">
    <property type="component" value="Unassembled WGS sequence"/>
</dbReference>
<dbReference type="InterPro" id="IPR016181">
    <property type="entry name" value="Acyl_CoA_acyltransferase"/>
</dbReference>
<keyword evidence="5" id="KW-1185">Reference proteome</keyword>
<dbReference type="CDD" id="cd04301">
    <property type="entry name" value="NAT_SF"/>
    <property type="match status" value="1"/>
</dbReference>
<comment type="caution">
    <text evidence="4">The sequence shown here is derived from an EMBL/GenBank/DDBJ whole genome shotgun (WGS) entry which is preliminary data.</text>
</comment>
<organism evidence="4 5">
    <name type="scientific">Paractinoplanes pyxinae</name>
    <dbReference type="NCBI Taxonomy" id="2997416"/>
    <lineage>
        <taxon>Bacteria</taxon>
        <taxon>Bacillati</taxon>
        <taxon>Actinomycetota</taxon>
        <taxon>Actinomycetes</taxon>
        <taxon>Micromonosporales</taxon>
        <taxon>Micromonosporaceae</taxon>
        <taxon>Paractinoplanes</taxon>
    </lineage>
</organism>
<dbReference type="PROSITE" id="PS51186">
    <property type="entry name" value="GNAT"/>
    <property type="match status" value="1"/>
</dbReference>
<gene>
    <name evidence="4" type="ORF">OWR29_28760</name>
</gene>
<keyword evidence="2" id="KW-0012">Acyltransferase</keyword>
<dbReference type="PANTHER" id="PTHR43877">
    <property type="entry name" value="AMINOALKYLPHOSPHONATE N-ACETYLTRANSFERASE-RELATED-RELATED"/>
    <property type="match status" value="1"/>
</dbReference>
<dbReference type="InterPro" id="IPR050832">
    <property type="entry name" value="Bact_Acetyltransf"/>
</dbReference>
<dbReference type="Gene3D" id="3.40.630.30">
    <property type="match status" value="1"/>
</dbReference>